<evidence type="ECO:0000313" key="1">
    <source>
        <dbReference type="EMBL" id="TPG64441.1"/>
    </source>
</evidence>
<dbReference type="EMBL" id="RCYZ01000006">
    <property type="protein sequence ID" value="TPG64441.1"/>
    <property type="molecule type" value="Genomic_DNA"/>
</dbReference>
<name>A0A502GR98_9BACT</name>
<dbReference type="Proteomes" id="UP000317646">
    <property type="component" value="Unassembled WGS sequence"/>
</dbReference>
<accession>A0A502GR98</accession>
<protein>
    <recommendedName>
        <fullName evidence="3">AsmA-like C-terminal domain-containing protein</fullName>
    </recommendedName>
</protein>
<sequence length="515" mass="57048">MRGATGQLGGHRLGAQQVYFSSQERVFRLDSLRIAPPAPGQGKPGAVRVAMAMPHLVVRGLRAATWQHQHRLVANSARLTGPRLTFRPPAQAPPPLWQLLKPLTKRTDLGRLIIDDGYLAVAGLRHRPVARHVFAVARAIRVDSAAGQPGAKRIVYARAWKGHTGRLTAVFDAPVYPTSAEQLVVDTDAHLLRINNFSVWPVMTAAQLNVHKGYQLSQLTIRLGVLRAQGFDFYTLSDRSQVHIARLVLDRSWMLVGSDARGPLNPHISIMTPEALRKLKAVVDVRQVDVRNGTIATRYRSSSTPLVGTFNLTRFNATLHNFSNDPRRQSFQHPLTGTATAYLQDRCRMELHLSAPMLDPQGRHRLWGSFGAAPFSILNPMTQPTRLIAFKSGDVQRIHFVLNVNRQRATGQVWAEYTGLKFDLLGYKKGEVKKTLWSRVKSGLVNGLVIRDSNPRPSGRLVVGDMEVKRDLRSAAITVWRQGLIRGVLHSAGVPSPLAQKLSQKADQGPLPGHK</sequence>
<organism evidence="1 2">
    <name type="scientific">Hymenobacter nivis</name>
    <dbReference type="NCBI Taxonomy" id="1850093"/>
    <lineage>
        <taxon>Bacteria</taxon>
        <taxon>Pseudomonadati</taxon>
        <taxon>Bacteroidota</taxon>
        <taxon>Cytophagia</taxon>
        <taxon>Cytophagales</taxon>
        <taxon>Hymenobacteraceae</taxon>
        <taxon>Hymenobacter</taxon>
    </lineage>
</organism>
<reference evidence="1 2" key="1">
    <citation type="journal article" date="2019" name="Environ. Microbiol.">
        <title>Species interactions and distinct microbial communities in high Arctic permafrost affected cryosols are associated with the CH4 and CO2 gas fluxes.</title>
        <authorList>
            <person name="Altshuler I."/>
            <person name="Hamel J."/>
            <person name="Turney S."/>
            <person name="Magnuson E."/>
            <person name="Levesque R."/>
            <person name="Greer C."/>
            <person name="Whyte L.G."/>
        </authorList>
    </citation>
    <scope>NUCLEOTIDE SEQUENCE [LARGE SCALE GENOMIC DNA]</scope>
    <source>
        <strain evidence="1 2">S9.2P</strain>
    </source>
</reference>
<keyword evidence="2" id="KW-1185">Reference proteome</keyword>
<proteinExistence type="predicted"/>
<gene>
    <name evidence="1" type="ORF">EAH73_14785</name>
</gene>
<dbReference type="AlphaFoldDB" id="A0A502GR98"/>
<evidence type="ECO:0000313" key="2">
    <source>
        <dbReference type="Proteomes" id="UP000317646"/>
    </source>
</evidence>
<evidence type="ECO:0008006" key="3">
    <source>
        <dbReference type="Google" id="ProtNLM"/>
    </source>
</evidence>
<comment type="caution">
    <text evidence="1">The sequence shown here is derived from an EMBL/GenBank/DDBJ whole genome shotgun (WGS) entry which is preliminary data.</text>
</comment>